<keyword evidence="4" id="KW-0482">Metalloprotease</keyword>
<dbReference type="InterPro" id="IPR008757">
    <property type="entry name" value="Peptidase_M6-like_domain"/>
</dbReference>
<dbReference type="EMBL" id="JBBKTX010000007">
    <property type="protein sequence ID" value="MFK4752160.1"/>
    <property type="molecule type" value="Genomic_DNA"/>
</dbReference>
<dbReference type="Proteomes" id="UP001620597">
    <property type="component" value="Unassembled WGS sequence"/>
</dbReference>
<keyword evidence="4" id="KW-0378">Hydrolase</keyword>
<dbReference type="InterPro" id="IPR018247">
    <property type="entry name" value="EF_Hand_1_Ca_BS"/>
</dbReference>
<feature type="domain" description="EF-hand" evidence="3">
    <location>
        <begin position="175"/>
        <end position="199"/>
    </location>
</feature>
<evidence type="ECO:0000256" key="1">
    <source>
        <dbReference type="SAM" id="MobiDB-lite"/>
    </source>
</evidence>
<dbReference type="RefSeq" id="WP_416205484.1">
    <property type="nucleotide sequence ID" value="NZ_JBBKTX010000007.1"/>
</dbReference>
<dbReference type="PANTHER" id="PTHR41775">
    <property type="entry name" value="SECRETED PROTEIN-RELATED"/>
    <property type="match status" value="1"/>
</dbReference>
<feature type="signal peptide" evidence="2">
    <location>
        <begin position="1"/>
        <end position="25"/>
    </location>
</feature>
<reference evidence="4 5" key="1">
    <citation type="submission" date="2024-03" db="EMBL/GenBank/DDBJ databases">
        <title>High-quality draft genome sequence of Oceanobacter sp. wDCs-4.</title>
        <authorList>
            <person name="Dong C."/>
        </authorList>
    </citation>
    <scope>NUCLEOTIDE SEQUENCE [LARGE SCALE GENOMIC DNA]</scope>
    <source>
        <strain evidence="5">wDCs-4</strain>
    </source>
</reference>
<protein>
    <submittedName>
        <fullName evidence="4">M6 family metalloprotease domain-containing protein</fullName>
    </submittedName>
</protein>
<evidence type="ECO:0000256" key="2">
    <source>
        <dbReference type="SAM" id="SignalP"/>
    </source>
</evidence>
<name>A0ABW8NGW1_9GAMM</name>
<evidence type="ECO:0000259" key="3">
    <source>
        <dbReference type="PROSITE" id="PS50222"/>
    </source>
</evidence>
<feature type="region of interest" description="Disordered" evidence="1">
    <location>
        <begin position="599"/>
        <end position="629"/>
    </location>
</feature>
<feature type="chain" id="PRO_5047228611" evidence="2">
    <location>
        <begin position="26"/>
        <end position="659"/>
    </location>
</feature>
<dbReference type="Pfam" id="PF05547">
    <property type="entry name" value="Peptidase_M6"/>
    <property type="match status" value="1"/>
</dbReference>
<keyword evidence="4" id="KW-0645">Protease</keyword>
<organism evidence="4 5">
    <name type="scientific">Oceanobacter antarcticus</name>
    <dbReference type="NCBI Taxonomy" id="3133425"/>
    <lineage>
        <taxon>Bacteria</taxon>
        <taxon>Pseudomonadati</taxon>
        <taxon>Pseudomonadota</taxon>
        <taxon>Gammaproteobacteria</taxon>
        <taxon>Oceanospirillales</taxon>
        <taxon>Oceanospirillaceae</taxon>
        <taxon>Oceanobacter</taxon>
    </lineage>
</organism>
<evidence type="ECO:0000313" key="5">
    <source>
        <dbReference type="Proteomes" id="UP001620597"/>
    </source>
</evidence>
<dbReference type="PROSITE" id="PS00018">
    <property type="entry name" value="EF_HAND_1"/>
    <property type="match status" value="1"/>
</dbReference>
<evidence type="ECO:0000313" key="4">
    <source>
        <dbReference type="EMBL" id="MFK4752160.1"/>
    </source>
</evidence>
<dbReference type="SUPFAM" id="SSF55486">
    <property type="entry name" value="Metalloproteases ('zincins'), catalytic domain"/>
    <property type="match status" value="1"/>
</dbReference>
<keyword evidence="2" id="KW-0732">Signal</keyword>
<sequence length="659" mass="70048">MSVSLLVGKLCLACLLLITLSLANASLPAPDGLLMPPLEEATAVRATIGLTDVTKPNVRGLVLVDRQVNAIAVNRTQPLLVIRIAFSNQGFVYSNRQVAQRFFAAEQSVSAYYAENSYGALLLVAANPDNPVVDVTLDYPHPDFGMGAGGGVSALLAQDSMLALEQQGGLPDLTALDLDGNGQLSAQELGIVFVIAGYEHSYAGAGASHPRVWAHQTAFGQLLIQGLALDGYAMVGEQHEDHLATLGVICHELGHLLLGLPDLHNNTGFADGVGRWGLMGLGGWNGEPVAGDSPAHLLAWSKHRAGFLQPEAVGQGVSQWQLESSSRAARALEIPVDDYRHGERVLLEYRTHDGFDQALPHNMLLVSRVDDRLQSMANVATAVQATPLETGFVLSEAVVSDTDRWQDQGIYTLDGSHLLALISGQGGDQGAQLRVERLLDTGGRNLGYAEWLATDRWFANRDDRRLVIHFDMETQPEDSTIEGVDMYAVSAGMVHLSLTAMPAARGGCEIVDQDMMLEAGWNRIPFSAHRLGDCGAVLALSVSAVAGAVSSEGASIGLDRQGSSSGQTFLQQQVLTIQPYDVNVRLLYRLALVSRGDDTGTQAGTVPATTSKTETPLTTVSSAHDTAAGTGTSGGSGWWLLILGLPLPWVSRSSNRTSA</sequence>
<comment type="caution">
    <text evidence="4">The sequence shown here is derived from an EMBL/GenBank/DDBJ whole genome shotgun (WGS) entry which is preliminary data.</text>
</comment>
<dbReference type="InterPro" id="IPR002048">
    <property type="entry name" value="EF_hand_dom"/>
</dbReference>
<dbReference type="PROSITE" id="PS50222">
    <property type="entry name" value="EF_HAND_2"/>
    <property type="match status" value="1"/>
</dbReference>
<gene>
    <name evidence="4" type="ORF">WG929_07040</name>
</gene>
<dbReference type="NCBIfam" id="TIGR03296">
    <property type="entry name" value="M6dom_TIGR03296"/>
    <property type="match status" value="1"/>
</dbReference>
<feature type="compositionally biased region" description="Polar residues" evidence="1">
    <location>
        <begin position="599"/>
        <end position="624"/>
    </location>
</feature>
<dbReference type="PANTHER" id="PTHR41775:SF1">
    <property type="entry name" value="PEPTIDASE M6-LIKE DOMAIN-CONTAINING PROTEIN"/>
    <property type="match status" value="1"/>
</dbReference>
<proteinExistence type="predicted"/>
<keyword evidence="5" id="KW-1185">Reference proteome</keyword>
<dbReference type="GO" id="GO:0008237">
    <property type="term" value="F:metallopeptidase activity"/>
    <property type="evidence" value="ECO:0007669"/>
    <property type="project" value="UniProtKB-KW"/>
</dbReference>
<accession>A0ABW8NGW1</accession>